<dbReference type="PANTHER" id="PTHR11923">
    <property type="entry name" value="SCAVENGER RECEPTOR CLASS B TYPE-1 SR-B1"/>
    <property type="match status" value="1"/>
</dbReference>
<evidence type="ECO:0000256" key="2">
    <source>
        <dbReference type="ARBA" id="ARBA00010532"/>
    </source>
</evidence>
<evidence type="ECO:0000256" key="10">
    <source>
        <dbReference type="ARBA" id="ARBA00023170"/>
    </source>
</evidence>
<dbReference type="Proteomes" id="UP001432146">
    <property type="component" value="Unassembled WGS sequence"/>
</dbReference>
<evidence type="ECO:0000256" key="3">
    <source>
        <dbReference type="ARBA" id="ARBA00022475"/>
    </source>
</evidence>
<evidence type="ECO:0000256" key="1">
    <source>
        <dbReference type="ARBA" id="ARBA00004651"/>
    </source>
</evidence>
<reference evidence="13 14" key="1">
    <citation type="submission" date="2024-05" db="EMBL/GenBank/DDBJ databases">
        <title>The nuclear and mitochondrial genome assemblies of Tetragonisca angustula (Apidae: Meliponini), a tiny yet remarkable pollinator in the Neotropics.</title>
        <authorList>
            <person name="Ferrari R."/>
            <person name="Ricardo P.C."/>
            <person name="Dias F.C."/>
            <person name="Araujo N.S."/>
            <person name="Soares D.O."/>
            <person name="Zhou Q.-S."/>
            <person name="Zhu C.-D."/>
            <person name="Coutinho L."/>
            <person name="Airas M.C."/>
            <person name="Batista T.M."/>
        </authorList>
    </citation>
    <scope>NUCLEOTIDE SEQUENCE [LARGE SCALE GENOMIC DNA]</scope>
    <source>
        <strain evidence="13">ASF017062</strain>
        <tissue evidence="13">Abdomen</tissue>
    </source>
</reference>
<comment type="similarity">
    <text evidence="2">Belongs to the CD36 family.</text>
</comment>
<comment type="caution">
    <text evidence="13">The sequence shown here is derived from an EMBL/GenBank/DDBJ whole genome shotgun (WGS) entry which is preliminary data.</text>
</comment>
<gene>
    <name evidence="13" type="ORF">QLX08_008822</name>
</gene>
<keyword evidence="10" id="KW-0675">Receptor</keyword>
<evidence type="ECO:0000256" key="12">
    <source>
        <dbReference type="SAM" id="Phobius"/>
    </source>
</evidence>
<organism evidence="13 14">
    <name type="scientific">Tetragonisca angustula</name>
    <dbReference type="NCBI Taxonomy" id="166442"/>
    <lineage>
        <taxon>Eukaryota</taxon>
        <taxon>Metazoa</taxon>
        <taxon>Ecdysozoa</taxon>
        <taxon>Arthropoda</taxon>
        <taxon>Hexapoda</taxon>
        <taxon>Insecta</taxon>
        <taxon>Pterygota</taxon>
        <taxon>Neoptera</taxon>
        <taxon>Endopterygota</taxon>
        <taxon>Hymenoptera</taxon>
        <taxon>Apocrita</taxon>
        <taxon>Aculeata</taxon>
        <taxon>Apoidea</taxon>
        <taxon>Anthophila</taxon>
        <taxon>Apidae</taxon>
        <taxon>Tetragonisca</taxon>
    </lineage>
</organism>
<evidence type="ECO:0000256" key="9">
    <source>
        <dbReference type="ARBA" id="ARBA00023157"/>
    </source>
</evidence>
<keyword evidence="4" id="KW-0716">Sensory transduction</keyword>
<keyword evidence="3" id="KW-1003">Cell membrane</keyword>
<evidence type="ECO:0000256" key="6">
    <source>
        <dbReference type="ARBA" id="ARBA00022725"/>
    </source>
</evidence>
<keyword evidence="7 12" id="KW-1133">Transmembrane helix</keyword>
<proteinExistence type="inferred from homology"/>
<keyword evidence="5 12" id="KW-0812">Transmembrane</keyword>
<dbReference type="PANTHER" id="PTHR11923:SF69">
    <property type="entry name" value="SENSORY NEURON MEMBRANE PROTEIN 1"/>
    <property type="match status" value="1"/>
</dbReference>
<evidence type="ECO:0000256" key="5">
    <source>
        <dbReference type="ARBA" id="ARBA00022692"/>
    </source>
</evidence>
<feature type="transmembrane region" description="Helical" evidence="12">
    <location>
        <begin position="7"/>
        <end position="26"/>
    </location>
</feature>
<evidence type="ECO:0000313" key="13">
    <source>
        <dbReference type="EMBL" id="KAK9297513.1"/>
    </source>
</evidence>
<dbReference type="GO" id="GO:0007608">
    <property type="term" value="P:sensory perception of smell"/>
    <property type="evidence" value="ECO:0007669"/>
    <property type="project" value="UniProtKB-KW"/>
</dbReference>
<keyword evidence="9" id="KW-1015">Disulfide bond</keyword>
<evidence type="ECO:0000256" key="8">
    <source>
        <dbReference type="ARBA" id="ARBA00023136"/>
    </source>
</evidence>
<evidence type="ECO:0000313" key="14">
    <source>
        <dbReference type="Proteomes" id="UP001432146"/>
    </source>
</evidence>
<feature type="transmembrane region" description="Helical" evidence="12">
    <location>
        <begin position="453"/>
        <end position="476"/>
    </location>
</feature>
<keyword evidence="14" id="KW-1185">Reference proteome</keyword>
<dbReference type="GO" id="GO:0005737">
    <property type="term" value="C:cytoplasm"/>
    <property type="evidence" value="ECO:0007669"/>
    <property type="project" value="TreeGrafter"/>
</dbReference>
<keyword evidence="11" id="KW-0325">Glycoprotein</keyword>
<evidence type="ECO:0000256" key="11">
    <source>
        <dbReference type="ARBA" id="ARBA00023180"/>
    </source>
</evidence>
<keyword evidence="6" id="KW-0552">Olfaction</keyword>
<dbReference type="Pfam" id="PF01130">
    <property type="entry name" value="CD36"/>
    <property type="match status" value="1"/>
</dbReference>
<evidence type="ECO:0000256" key="4">
    <source>
        <dbReference type="ARBA" id="ARBA00022606"/>
    </source>
</evidence>
<dbReference type="InterPro" id="IPR002159">
    <property type="entry name" value="CD36_fam"/>
</dbReference>
<dbReference type="GO" id="GO:0005886">
    <property type="term" value="C:plasma membrane"/>
    <property type="evidence" value="ECO:0007669"/>
    <property type="project" value="UniProtKB-SubCell"/>
</dbReference>
<dbReference type="AlphaFoldDB" id="A0AAW0ZJ44"/>
<name>A0AAW0ZJ44_9HYME</name>
<dbReference type="PRINTS" id="PR01609">
    <property type="entry name" value="CD36FAMILY"/>
</dbReference>
<accession>A0AAW0ZJ44</accession>
<dbReference type="GO" id="GO:0005044">
    <property type="term" value="F:scavenger receptor activity"/>
    <property type="evidence" value="ECO:0007669"/>
    <property type="project" value="TreeGrafter"/>
</dbReference>
<evidence type="ECO:0008006" key="15">
    <source>
        <dbReference type="Google" id="ProtNLM"/>
    </source>
</evidence>
<comment type="subcellular location">
    <subcellularLocation>
        <location evidence="1">Cell membrane</location>
        <topology evidence="1">Multi-pass membrane protein</topology>
    </subcellularLocation>
</comment>
<keyword evidence="8 12" id="KW-0472">Membrane</keyword>
<dbReference type="EMBL" id="JAWNGG020000190">
    <property type="protein sequence ID" value="KAK9297513.1"/>
    <property type="molecule type" value="Genomic_DNA"/>
</dbReference>
<protein>
    <recommendedName>
        <fullName evidence="15">Sensory neuron membrane protein 2</fullName>
    </recommendedName>
</protein>
<sequence length="509" mass="57642">MCGYRVCAILWIVIGIYVAIYTPFFFSFKNKLTMSLAFTEGSPTYKAWISPTHLTFKCYLFNVTNPDEIMQGSNPNLDEVGPFTYDEIFEKQIINVDDEMDEIVYTTKSTYSFNKHLSLNLSKSDKVTILNPAYIGTISMLADLPPDFMEKYGDNIPKLFPNRSSIFLKANPNDILFNGVKVSCNLRKFPELNLVCKTLNNNQPPVLRKTDKEDTYLLSIFQRINDTFRGPFSVNRGLKNITRLGDITSYMGKRVQTVWNSESCNTVKGTDTVTWPPLTEPLPFVSTFIQELCRTMEADYAGDVSVQGLTGSRFVINERVWFLNTSQCYCLKVNNVPKCLPQGLIDVTECQKMPVILSEPHFLHGDPQLLKYASSLSPNEEAHSSYVIIEPYTGTPLSGEKKTQLNLYLERQPVELLSNVSEGYFPLMWCSNGNTPSLAVIGFTYQTIRLLNVLRYLCIVPLMIGIHLTFVALLYCSCTKRKIGPTFAESLLISSNSQSDNNRQRPLHA</sequence>
<evidence type="ECO:0000256" key="7">
    <source>
        <dbReference type="ARBA" id="ARBA00022989"/>
    </source>
</evidence>